<dbReference type="GeneID" id="41987420"/>
<dbReference type="AlphaFoldDB" id="A0A8H8QY16"/>
<evidence type="ECO:0000313" key="3">
    <source>
        <dbReference type="EMBL" id="TVY24848.1"/>
    </source>
</evidence>
<organism evidence="3 4">
    <name type="scientific">Lachnellula hyalina</name>
    <dbReference type="NCBI Taxonomy" id="1316788"/>
    <lineage>
        <taxon>Eukaryota</taxon>
        <taxon>Fungi</taxon>
        <taxon>Dikarya</taxon>
        <taxon>Ascomycota</taxon>
        <taxon>Pezizomycotina</taxon>
        <taxon>Leotiomycetes</taxon>
        <taxon>Helotiales</taxon>
        <taxon>Lachnaceae</taxon>
        <taxon>Lachnellula</taxon>
    </lineage>
</organism>
<dbReference type="CDD" id="cd12148">
    <property type="entry name" value="fungal_TF_MHR"/>
    <property type="match status" value="1"/>
</dbReference>
<evidence type="ECO:0000259" key="2">
    <source>
        <dbReference type="SMART" id="SM00906"/>
    </source>
</evidence>
<proteinExistence type="predicted"/>
<dbReference type="Proteomes" id="UP000431533">
    <property type="component" value="Unassembled WGS sequence"/>
</dbReference>
<dbReference type="GO" id="GO:0003677">
    <property type="term" value="F:DNA binding"/>
    <property type="evidence" value="ECO:0007669"/>
    <property type="project" value="InterPro"/>
</dbReference>
<feature type="domain" description="Xylanolytic transcriptional activator regulatory" evidence="2">
    <location>
        <begin position="39"/>
        <end position="115"/>
    </location>
</feature>
<dbReference type="InterPro" id="IPR007219">
    <property type="entry name" value="XnlR_reg_dom"/>
</dbReference>
<sequence>MDGKKLYDLNYLNDNEASAQSGVLMAYWHPPFKKDASSLWKLIGHAIGLCQDLLPRSCQSQSPDVSSKSSCPSIWYRIWWGCVMFDAWGCVTIGRRLRVNQSHSKIPMPSSAEILQELKQLPLPIQHRYLSSHIDRLSNYYTHNLRLGEVIEKFLNKVNMADDNIPTINEINSWEDDLKHAEGLTRQMVLEDTHSSDKWVKLAAYHYQVCSGGALICILRPHLFGAPRGLAKSDMQSWQSETLRKITAASAQVTSTLEALINLQMLQYRRHWILAPLVAVTHCHLIQMVSKQRLERDLARNKVETCILVLKELEKTNWMVEVNFTVMRSALDHVLAIEKKSSRPKELLFNGSAENDAQQQSIEAENFVSDAYFGDLPASFPTHLDEFISNGFLGTLPLNDCDFLWHEPISPTCT</sequence>
<dbReference type="OrthoDB" id="4161332at2759"/>
<dbReference type="PANTHER" id="PTHR47425:SF3">
    <property type="entry name" value="ZN(II)2CYS6 TRANSCRIPTION FACTOR (EUROFUNG)"/>
    <property type="match status" value="1"/>
</dbReference>
<dbReference type="RefSeq" id="XP_031003636.1">
    <property type="nucleotide sequence ID" value="XM_031152152.1"/>
</dbReference>
<dbReference type="GO" id="GO:0006351">
    <property type="term" value="P:DNA-templated transcription"/>
    <property type="evidence" value="ECO:0007669"/>
    <property type="project" value="InterPro"/>
</dbReference>
<gene>
    <name evidence="3" type="ORF">LHYA1_G007222</name>
</gene>
<dbReference type="SMART" id="SM00906">
    <property type="entry name" value="Fungal_trans"/>
    <property type="match status" value="1"/>
</dbReference>
<keyword evidence="4" id="KW-1185">Reference proteome</keyword>
<evidence type="ECO:0000256" key="1">
    <source>
        <dbReference type="ARBA" id="ARBA00023242"/>
    </source>
</evidence>
<dbReference type="EMBL" id="QGMH01000115">
    <property type="protein sequence ID" value="TVY24848.1"/>
    <property type="molecule type" value="Genomic_DNA"/>
</dbReference>
<reference evidence="3 4" key="1">
    <citation type="submission" date="2018-05" db="EMBL/GenBank/DDBJ databases">
        <title>Genome sequencing and assembly of the regulated plant pathogen Lachnellula willkommii and related sister species for the development of diagnostic species identification markers.</title>
        <authorList>
            <person name="Giroux E."/>
            <person name="Bilodeau G."/>
        </authorList>
    </citation>
    <scope>NUCLEOTIDE SEQUENCE [LARGE SCALE GENOMIC DNA]</scope>
    <source>
        <strain evidence="3 4">CBS 185.66</strain>
    </source>
</reference>
<protein>
    <recommendedName>
        <fullName evidence="2">Xylanolytic transcriptional activator regulatory domain-containing protein</fullName>
    </recommendedName>
</protein>
<accession>A0A8H8QY16</accession>
<keyword evidence="1" id="KW-0539">Nucleus</keyword>
<comment type="caution">
    <text evidence="3">The sequence shown here is derived from an EMBL/GenBank/DDBJ whole genome shotgun (WGS) entry which is preliminary data.</text>
</comment>
<dbReference type="PANTHER" id="PTHR47425">
    <property type="entry name" value="FARB-RELATED"/>
    <property type="match status" value="1"/>
</dbReference>
<name>A0A8H8QY16_9HELO</name>
<dbReference type="GO" id="GO:0008270">
    <property type="term" value="F:zinc ion binding"/>
    <property type="evidence" value="ECO:0007669"/>
    <property type="project" value="InterPro"/>
</dbReference>
<dbReference type="InterPro" id="IPR052761">
    <property type="entry name" value="Fungal_Detox/Toxin_TFs"/>
</dbReference>
<dbReference type="Pfam" id="PF04082">
    <property type="entry name" value="Fungal_trans"/>
    <property type="match status" value="1"/>
</dbReference>
<evidence type="ECO:0000313" key="4">
    <source>
        <dbReference type="Proteomes" id="UP000431533"/>
    </source>
</evidence>